<gene>
    <name evidence="1" type="ORF">RHMOL_Rhmol10G0271600</name>
</gene>
<reference evidence="1" key="1">
    <citation type="submission" date="2022-02" db="EMBL/GenBank/DDBJ databases">
        <title>Plant Genome Project.</title>
        <authorList>
            <person name="Zhang R.-G."/>
        </authorList>
    </citation>
    <scope>NUCLEOTIDE SEQUENCE</scope>
    <source>
        <strain evidence="1">AT1</strain>
    </source>
</reference>
<dbReference type="Proteomes" id="UP001062846">
    <property type="component" value="Chromosome 10"/>
</dbReference>
<sequence>MHARASLTKRVLKFLLLNFIFINSITMSSPLLLFLSLFCICEALEGVNAATGGTVNVGSSISKVEDTSNFRIYYGQSFKVIKNSLDGKSYLLTQIAILAMLLQWCILSFVSTIRASPLPFLLGLLENLKGITSDTVASQCVLKLYNEGQIGYINKSEPQQLKQFTAHFISNSDQGQSCNFVTFLPAEEDSPLKRAEWIKYLGVFANVEVRANQVYAAIKENYICLTKAAASKTSFKPIVAWMEYNAGVWSFTKETYKLKLVEDAGGENVDNSINRFTYNISIPDDLDEFHAILCTVDVAIDETFASDPSGYNISTFLQNINLDDQSCFAFLTNRSLWRYDKRIQNNIPLDWYDGAVSQPQLVLADLIEALFPSGNYTTSYFRNLVKPLVKLDTQFNIKQQTQAIMLSGNLAQATTLSLAILLCIFFIPYNIRLKPPLLFSSNTTIMITGTRDSNPRFSLLIGILTRADNYAHRNFLRLLYGIQSSPLAEIDVKFVFCNLTKPEQRVLISLEIMRFNDIIILNCYENMNSGKTYAYFSSLPRILPRRYDYVMKADDDVYLRLVPLAVSLNLLPRVDFYYGFVIPCASMNPFVSYMSGMGFLLSWDLVEWISVSDIPKNDMFGPEDKLVGKWLDVGRKAKNRFSNKPGMYDYPGTNGRCSHDLIPDTVAVHRLKRWDQWVHVLNFFNVTKELKHSKLYNVELN</sequence>
<organism evidence="1 2">
    <name type="scientific">Rhododendron molle</name>
    <name type="common">Chinese azalea</name>
    <name type="synonym">Azalea mollis</name>
    <dbReference type="NCBI Taxonomy" id="49168"/>
    <lineage>
        <taxon>Eukaryota</taxon>
        <taxon>Viridiplantae</taxon>
        <taxon>Streptophyta</taxon>
        <taxon>Embryophyta</taxon>
        <taxon>Tracheophyta</taxon>
        <taxon>Spermatophyta</taxon>
        <taxon>Magnoliopsida</taxon>
        <taxon>eudicotyledons</taxon>
        <taxon>Gunneridae</taxon>
        <taxon>Pentapetalae</taxon>
        <taxon>asterids</taxon>
        <taxon>Ericales</taxon>
        <taxon>Ericaceae</taxon>
        <taxon>Ericoideae</taxon>
        <taxon>Rhodoreae</taxon>
        <taxon>Rhododendron</taxon>
    </lineage>
</organism>
<proteinExistence type="predicted"/>
<dbReference type="EMBL" id="CM046397">
    <property type="protein sequence ID" value="KAI8536614.1"/>
    <property type="molecule type" value="Genomic_DNA"/>
</dbReference>
<protein>
    <submittedName>
        <fullName evidence="1">Uncharacterized protein</fullName>
    </submittedName>
</protein>
<accession>A0ACC0M7R4</accession>
<evidence type="ECO:0000313" key="2">
    <source>
        <dbReference type="Proteomes" id="UP001062846"/>
    </source>
</evidence>
<name>A0ACC0M7R4_RHOML</name>
<comment type="caution">
    <text evidence="1">The sequence shown here is derived from an EMBL/GenBank/DDBJ whole genome shotgun (WGS) entry which is preliminary data.</text>
</comment>
<keyword evidence="2" id="KW-1185">Reference proteome</keyword>
<evidence type="ECO:0000313" key="1">
    <source>
        <dbReference type="EMBL" id="KAI8536614.1"/>
    </source>
</evidence>